<organism evidence="2 3">
    <name type="scientific">Dovyalis caffra</name>
    <dbReference type="NCBI Taxonomy" id="77055"/>
    <lineage>
        <taxon>Eukaryota</taxon>
        <taxon>Viridiplantae</taxon>
        <taxon>Streptophyta</taxon>
        <taxon>Embryophyta</taxon>
        <taxon>Tracheophyta</taxon>
        <taxon>Spermatophyta</taxon>
        <taxon>Magnoliopsida</taxon>
        <taxon>eudicotyledons</taxon>
        <taxon>Gunneridae</taxon>
        <taxon>Pentapetalae</taxon>
        <taxon>rosids</taxon>
        <taxon>fabids</taxon>
        <taxon>Malpighiales</taxon>
        <taxon>Salicaceae</taxon>
        <taxon>Flacourtieae</taxon>
        <taxon>Dovyalis</taxon>
    </lineage>
</organism>
<evidence type="ECO:0000313" key="2">
    <source>
        <dbReference type="EMBL" id="CAK7336271.1"/>
    </source>
</evidence>
<comment type="caution">
    <text evidence="2">The sequence shown here is derived from an EMBL/GenBank/DDBJ whole genome shotgun (WGS) entry which is preliminary data.</text>
</comment>
<gene>
    <name evidence="2" type="ORF">DCAF_LOCUS11278</name>
</gene>
<sequence length="61" mass="6869">MRGHHSHKLDSCNFVEQDENSLGPTKPGKTRNTRSHVSRAQSHVGNYLELVTFFASDRCPS</sequence>
<feature type="compositionally biased region" description="Basic residues" evidence="1">
    <location>
        <begin position="28"/>
        <end position="37"/>
    </location>
</feature>
<keyword evidence="3" id="KW-1185">Reference proteome</keyword>
<reference evidence="2 3" key="1">
    <citation type="submission" date="2024-01" db="EMBL/GenBank/DDBJ databases">
        <authorList>
            <person name="Waweru B."/>
        </authorList>
    </citation>
    <scope>NUCLEOTIDE SEQUENCE [LARGE SCALE GENOMIC DNA]</scope>
</reference>
<protein>
    <submittedName>
        <fullName evidence="2">Uncharacterized protein</fullName>
    </submittedName>
</protein>
<dbReference type="Proteomes" id="UP001314170">
    <property type="component" value="Unassembled WGS sequence"/>
</dbReference>
<evidence type="ECO:0000313" key="3">
    <source>
        <dbReference type="Proteomes" id="UP001314170"/>
    </source>
</evidence>
<accession>A0AAV1RHP7</accession>
<name>A0AAV1RHP7_9ROSI</name>
<evidence type="ECO:0000256" key="1">
    <source>
        <dbReference type="SAM" id="MobiDB-lite"/>
    </source>
</evidence>
<proteinExistence type="predicted"/>
<dbReference type="EMBL" id="CAWUPB010000994">
    <property type="protein sequence ID" value="CAK7336271.1"/>
    <property type="molecule type" value="Genomic_DNA"/>
</dbReference>
<feature type="region of interest" description="Disordered" evidence="1">
    <location>
        <begin position="1"/>
        <end position="41"/>
    </location>
</feature>
<dbReference type="AlphaFoldDB" id="A0AAV1RHP7"/>